<reference evidence="1" key="2">
    <citation type="journal article" date="2021" name="PeerJ">
        <title>Extensive microbial diversity within the chicken gut microbiome revealed by metagenomics and culture.</title>
        <authorList>
            <person name="Gilroy R."/>
            <person name="Ravi A."/>
            <person name="Getino M."/>
            <person name="Pursley I."/>
            <person name="Horton D.L."/>
            <person name="Alikhan N.F."/>
            <person name="Baker D."/>
            <person name="Gharbi K."/>
            <person name="Hall N."/>
            <person name="Watson M."/>
            <person name="Adriaenssens E.M."/>
            <person name="Foster-Nyarko E."/>
            <person name="Jarju S."/>
            <person name="Secka A."/>
            <person name="Antonio M."/>
            <person name="Oren A."/>
            <person name="Chaudhuri R.R."/>
            <person name="La Ragione R."/>
            <person name="Hildebrand F."/>
            <person name="Pallen M.J."/>
        </authorList>
    </citation>
    <scope>NUCLEOTIDE SEQUENCE</scope>
    <source>
        <strain evidence="1">CHK195-15760</strain>
    </source>
</reference>
<reference evidence="1" key="1">
    <citation type="submission" date="2020-10" db="EMBL/GenBank/DDBJ databases">
        <authorList>
            <person name="Gilroy R."/>
        </authorList>
    </citation>
    <scope>NUCLEOTIDE SEQUENCE</scope>
    <source>
        <strain evidence="1">CHK195-15760</strain>
    </source>
</reference>
<dbReference type="AlphaFoldDB" id="A0A9D1M2E9"/>
<proteinExistence type="predicted"/>
<accession>A0A9D1M2E9</accession>
<dbReference type="InterPro" id="IPR029058">
    <property type="entry name" value="AB_hydrolase_fold"/>
</dbReference>
<organism evidence="1 2">
    <name type="scientific">Candidatus Merdicola faecigallinarum</name>
    <dbReference type="NCBI Taxonomy" id="2840862"/>
    <lineage>
        <taxon>Bacteria</taxon>
        <taxon>Bacillati</taxon>
        <taxon>Bacillota</taxon>
        <taxon>Clostridia</taxon>
        <taxon>Candidatus Merdicola</taxon>
    </lineage>
</organism>
<evidence type="ECO:0000313" key="2">
    <source>
        <dbReference type="Proteomes" id="UP000824093"/>
    </source>
</evidence>
<dbReference type="SUPFAM" id="SSF53474">
    <property type="entry name" value="alpha/beta-Hydrolases"/>
    <property type="match status" value="1"/>
</dbReference>
<name>A0A9D1M2E9_9FIRM</name>
<evidence type="ECO:0000313" key="1">
    <source>
        <dbReference type="EMBL" id="HIU52286.1"/>
    </source>
</evidence>
<comment type="caution">
    <text evidence="1">The sequence shown here is derived from an EMBL/GenBank/DDBJ whole genome shotgun (WGS) entry which is preliminary data.</text>
</comment>
<gene>
    <name evidence="1" type="ORF">IAB70_06730</name>
</gene>
<protein>
    <submittedName>
        <fullName evidence="1">Uncharacterized protein</fullName>
    </submittedName>
</protein>
<sequence>MSRDKIAWEGRNFILVLERKGRNSSKGKIGVIRSSGYTTTVKALNEPWLLTQLKVLPFSNRSHLSDPFILPQTTKDLMAPYENTDSSVYNLFFTPECKGIRDAANEFLWFYEKIFCKDYENTALIGHSKGGLLMAGMASYLQEATNILLIAPTLGTPMGEELAIRNLLQSYQNRQKNKKPFIKGEVAFLKLITHMIFSRRPVDQDMAMGSKFVEQLELQALARHNSMLIMALCPEGDCSIGEKFFRYYGNCLQLSKFGDGMVEIERQSLAAPYVQRREIISATHPTVLKKAGVYIEDFLRDIKNNK</sequence>
<dbReference type="EMBL" id="DVNH01000049">
    <property type="protein sequence ID" value="HIU52286.1"/>
    <property type="molecule type" value="Genomic_DNA"/>
</dbReference>
<dbReference type="Proteomes" id="UP000824093">
    <property type="component" value="Unassembled WGS sequence"/>
</dbReference>